<reference evidence="21 22" key="1">
    <citation type="submission" date="2016-10" db="EMBL/GenBank/DDBJ databases">
        <authorList>
            <person name="de Groot N.N."/>
        </authorList>
    </citation>
    <scope>NUCLEOTIDE SEQUENCE [LARGE SCALE GENOMIC DNA]</scope>
    <source>
        <strain evidence="21 22">CCM7597</strain>
    </source>
</reference>
<dbReference type="NCBIfam" id="TIGR01087">
    <property type="entry name" value="murD"/>
    <property type="match status" value="1"/>
</dbReference>
<name>A0A1H4H677_9BACI</name>
<dbReference type="GO" id="GO:0009252">
    <property type="term" value="P:peptidoglycan biosynthetic process"/>
    <property type="evidence" value="ECO:0007669"/>
    <property type="project" value="UniProtKB-UniRule"/>
</dbReference>
<dbReference type="SUPFAM" id="SSF53244">
    <property type="entry name" value="MurD-like peptide ligases, peptide-binding domain"/>
    <property type="match status" value="1"/>
</dbReference>
<dbReference type="HAMAP" id="MF_00639">
    <property type="entry name" value="MurD"/>
    <property type="match status" value="1"/>
</dbReference>
<dbReference type="GO" id="GO:0005524">
    <property type="term" value="F:ATP binding"/>
    <property type="evidence" value="ECO:0007669"/>
    <property type="project" value="UniProtKB-UniRule"/>
</dbReference>
<evidence type="ECO:0000256" key="18">
    <source>
        <dbReference type="RuleBase" id="RU003664"/>
    </source>
</evidence>
<comment type="subcellular location">
    <subcellularLocation>
        <location evidence="2 17 18">Cytoplasm</location>
    </subcellularLocation>
</comment>
<evidence type="ECO:0000256" key="3">
    <source>
        <dbReference type="ARBA" id="ARBA00004752"/>
    </source>
</evidence>
<keyword evidence="10 17" id="KW-0067">ATP-binding</keyword>
<sequence>MKRLEDFTYHHALILGLAKSGTAAAKLLLDSGISVRINDYKANPEDPVVQDLKEAGAEIILGGHPVSALDGIDVMIKNPGIPYDNSLVAEAEVRGLPIITEVELAGILHKGPMIGITGSNGKTTTTTLTHEILLKSGKQSSIAGNIGEVSCEVARRTNDQDTLVIELSSFQLMGIERFRPTVAVLLNIYEAHLDYHKTLENYRQAKAQIFKNQSEEDFLVFNIDDPTIAKFIGEANAQLVPFSTMQKLDKGAYADEEYIYYNGEPIIKRDEVVLVGEHNMENILAAVAAAKLNGATNEGIINVLTSFKGVPHRLEFVDNIEDRLFYNDSKATNILATSKALSSFKQPVILLAGGLDRGNDFDELVPFLDHVKAMVVFGETAGKMQQAGEQAGITAIKKVDNVEQAAQAAYELSENKDVILLSPACASWDQYRTFEERGNMYVQAVHKLK</sequence>
<proteinExistence type="inferred from homology"/>
<evidence type="ECO:0000256" key="16">
    <source>
        <dbReference type="ARBA" id="ARBA00047632"/>
    </source>
</evidence>
<dbReference type="GO" id="GO:0051301">
    <property type="term" value="P:cell division"/>
    <property type="evidence" value="ECO:0007669"/>
    <property type="project" value="UniProtKB-KW"/>
</dbReference>
<dbReference type="InterPro" id="IPR005762">
    <property type="entry name" value="MurD"/>
</dbReference>
<evidence type="ECO:0000256" key="15">
    <source>
        <dbReference type="ARBA" id="ARBA00032324"/>
    </source>
</evidence>
<dbReference type="InterPro" id="IPR036615">
    <property type="entry name" value="Mur_ligase_C_dom_sf"/>
</dbReference>
<evidence type="ECO:0000313" key="22">
    <source>
        <dbReference type="Proteomes" id="UP000198584"/>
    </source>
</evidence>
<dbReference type="PANTHER" id="PTHR43692:SF1">
    <property type="entry name" value="UDP-N-ACETYLMURAMOYLALANINE--D-GLUTAMATE LIGASE"/>
    <property type="match status" value="1"/>
</dbReference>
<dbReference type="Gene3D" id="3.40.1190.10">
    <property type="entry name" value="Mur-like, catalytic domain"/>
    <property type="match status" value="1"/>
</dbReference>
<feature type="domain" description="Mur ligase C-terminal" evidence="19">
    <location>
        <begin position="312"/>
        <end position="425"/>
    </location>
</feature>
<dbReference type="Gene3D" id="3.40.50.720">
    <property type="entry name" value="NAD(P)-binding Rossmann-like Domain"/>
    <property type="match status" value="1"/>
</dbReference>
<dbReference type="Proteomes" id="UP000198584">
    <property type="component" value="Unassembled WGS sequence"/>
</dbReference>
<dbReference type="Pfam" id="PF21799">
    <property type="entry name" value="MurD-like_N"/>
    <property type="match status" value="1"/>
</dbReference>
<evidence type="ECO:0000256" key="13">
    <source>
        <dbReference type="ARBA" id="ARBA00023316"/>
    </source>
</evidence>
<keyword evidence="9 17" id="KW-0547">Nucleotide-binding</keyword>
<evidence type="ECO:0000256" key="4">
    <source>
        <dbReference type="ARBA" id="ARBA00010416"/>
    </source>
</evidence>
<keyword evidence="11 17" id="KW-0133">Cell shape</keyword>
<dbReference type="STRING" id="571932.SAMN05421743_12336"/>
<evidence type="ECO:0000256" key="1">
    <source>
        <dbReference type="ARBA" id="ARBA00002734"/>
    </source>
</evidence>
<keyword evidence="22" id="KW-1185">Reference proteome</keyword>
<dbReference type="EMBL" id="FNQR01000023">
    <property type="protein sequence ID" value="SEB17317.1"/>
    <property type="molecule type" value="Genomic_DNA"/>
</dbReference>
<gene>
    <name evidence="17" type="primary">murD</name>
    <name evidence="21" type="ORF">SAMN05421743_12336</name>
</gene>
<evidence type="ECO:0000256" key="17">
    <source>
        <dbReference type="HAMAP-Rule" id="MF_00639"/>
    </source>
</evidence>
<evidence type="ECO:0000256" key="9">
    <source>
        <dbReference type="ARBA" id="ARBA00022741"/>
    </source>
</evidence>
<evidence type="ECO:0000256" key="5">
    <source>
        <dbReference type="ARBA" id="ARBA00012212"/>
    </source>
</evidence>
<dbReference type="Pfam" id="PF02875">
    <property type="entry name" value="Mur_ligase_C"/>
    <property type="match status" value="1"/>
</dbReference>
<evidence type="ECO:0000256" key="11">
    <source>
        <dbReference type="ARBA" id="ARBA00022960"/>
    </source>
</evidence>
<evidence type="ECO:0000256" key="12">
    <source>
        <dbReference type="ARBA" id="ARBA00022984"/>
    </source>
</evidence>
<dbReference type="EC" id="6.3.2.9" evidence="5 17"/>
<dbReference type="Pfam" id="PF08245">
    <property type="entry name" value="Mur_ligase_M"/>
    <property type="match status" value="1"/>
</dbReference>
<dbReference type="InterPro" id="IPR004101">
    <property type="entry name" value="Mur_ligase_C"/>
</dbReference>
<dbReference type="Gene3D" id="3.90.190.20">
    <property type="entry name" value="Mur ligase, C-terminal domain"/>
    <property type="match status" value="1"/>
</dbReference>
<evidence type="ECO:0000259" key="19">
    <source>
        <dbReference type="Pfam" id="PF02875"/>
    </source>
</evidence>
<dbReference type="GO" id="GO:0008764">
    <property type="term" value="F:UDP-N-acetylmuramoylalanine-D-glutamate ligase activity"/>
    <property type="evidence" value="ECO:0007669"/>
    <property type="project" value="UniProtKB-UniRule"/>
</dbReference>
<accession>A0A1H4H677</accession>
<dbReference type="SUPFAM" id="SSF51984">
    <property type="entry name" value="MurCD N-terminal domain"/>
    <property type="match status" value="1"/>
</dbReference>
<protein>
    <recommendedName>
        <fullName evidence="6 17">UDP-N-acetylmuramoylalanine--D-glutamate ligase</fullName>
        <ecNumber evidence="5 17">6.3.2.9</ecNumber>
    </recommendedName>
    <alternativeName>
        <fullName evidence="15 17">D-glutamic acid-adding enzyme</fullName>
    </alternativeName>
    <alternativeName>
        <fullName evidence="14 17">UDP-N-acetylmuramoyl-L-alanyl-D-glutamate synthetase</fullName>
    </alternativeName>
</protein>
<feature type="domain" description="Mur ligase central" evidence="20">
    <location>
        <begin position="116"/>
        <end position="290"/>
    </location>
</feature>
<evidence type="ECO:0000259" key="20">
    <source>
        <dbReference type="Pfam" id="PF08245"/>
    </source>
</evidence>
<dbReference type="GO" id="GO:0071555">
    <property type="term" value="P:cell wall organization"/>
    <property type="evidence" value="ECO:0007669"/>
    <property type="project" value="UniProtKB-KW"/>
</dbReference>
<evidence type="ECO:0000256" key="6">
    <source>
        <dbReference type="ARBA" id="ARBA00015655"/>
    </source>
</evidence>
<evidence type="ECO:0000313" key="21">
    <source>
        <dbReference type="EMBL" id="SEB17317.1"/>
    </source>
</evidence>
<comment type="catalytic activity">
    <reaction evidence="16 17 18">
        <text>UDP-N-acetyl-alpha-D-muramoyl-L-alanine + D-glutamate + ATP = UDP-N-acetyl-alpha-D-muramoyl-L-alanyl-D-glutamate + ADP + phosphate + H(+)</text>
        <dbReference type="Rhea" id="RHEA:16429"/>
        <dbReference type="ChEBI" id="CHEBI:15378"/>
        <dbReference type="ChEBI" id="CHEBI:29986"/>
        <dbReference type="ChEBI" id="CHEBI:30616"/>
        <dbReference type="ChEBI" id="CHEBI:43474"/>
        <dbReference type="ChEBI" id="CHEBI:83898"/>
        <dbReference type="ChEBI" id="CHEBI:83900"/>
        <dbReference type="ChEBI" id="CHEBI:456216"/>
        <dbReference type="EC" id="6.3.2.9"/>
    </reaction>
</comment>
<evidence type="ECO:0000256" key="14">
    <source>
        <dbReference type="ARBA" id="ARBA00030398"/>
    </source>
</evidence>
<evidence type="ECO:0000256" key="2">
    <source>
        <dbReference type="ARBA" id="ARBA00004496"/>
    </source>
</evidence>
<keyword evidence="17 18" id="KW-0132">Cell division</keyword>
<dbReference type="OrthoDB" id="9809796at2"/>
<evidence type="ECO:0000256" key="7">
    <source>
        <dbReference type="ARBA" id="ARBA00022490"/>
    </source>
</evidence>
<dbReference type="InterPro" id="IPR036565">
    <property type="entry name" value="Mur-like_cat_sf"/>
</dbReference>
<dbReference type="RefSeq" id="WP_093046622.1">
    <property type="nucleotide sequence ID" value="NZ_FNQR01000023.1"/>
</dbReference>
<keyword evidence="8 17" id="KW-0436">Ligase</keyword>
<keyword evidence="17 18" id="KW-0131">Cell cycle</keyword>
<dbReference type="SUPFAM" id="SSF53623">
    <property type="entry name" value="MurD-like peptide ligases, catalytic domain"/>
    <property type="match status" value="1"/>
</dbReference>
<comment type="pathway">
    <text evidence="3 17 18">Cell wall biogenesis; peptidoglycan biosynthesis.</text>
</comment>
<comment type="function">
    <text evidence="1 17 18">Cell wall formation. Catalyzes the addition of glutamate to the nucleotide precursor UDP-N-acetylmuramoyl-L-alanine (UMA).</text>
</comment>
<comment type="similarity">
    <text evidence="4 17">Belongs to the MurCDEF family.</text>
</comment>
<keyword evidence="7 17" id="KW-0963">Cytoplasm</keyword>
<keyword evidence="13 17" id="KW-0961">Cell wall biogenesis/degradation</keyword>
<feature type="binding site" evidence="17">
    <location>
        <begin position="118"/>
        <end position="124"/>
    </location>
    <ligand>
        <name>ATP</name>
        <dbReference type="ChEBI" id="CHEBI:30616"/>
    </ligand>
</feature>
<evidence type="ECO:0000256" key="10">
    <source>
        <dbReference type="ARBA" id="ARBA00022840"/>
    </source>
</evidence>
<keyword evidence="12 17" id="KW-0573">Peptidoglycan synthesis</keyword>
<dbReference type="InterPro" id="IPR013221">
    <property type="entry name" value="Mur_ligase_cen"/>
</dbReference>
<evidence type="ECO:0000256" key="8">
    <source>
        <dbReference type="ARBA" id="ARBA00022598"/>
    </source>
</evidence>
<dbReference type="GO" id="GO:0005737">
    <property type="term" value="C:cytoplasm"/>
    <property type="evidence" value="ECO:0007669"/>
    <property type="project" value="UniProtKB-SubCell"/>
</dbReference>
<dbReference type="PANTHER" id="PTHR43692">
    <property type="entry name" value="UDP-N-ACETYLMURAMOYLALANINE--D-GLUTAMATE LIGASE"/>
    <property type="match status" value="1"/>
</dbReference>
<dbReference type="GO" id="GO:0008360">
    <property type="term" value="P:regulation of cell shape"/>
    <property type="evidence" value="ECO:0007669"/>
    <property type="project" value="UniProtKB-KW"/>
</dbReference>
<dbReference type="UniPathway" id="UPA00219"/>
<organism evidence="21 22">
    <name type="scientific">Thalassobacillus cyri</name>
    <dbReference type="NCBI Taxonomy" id="571932"/>
    <lineage>
        <taxon>Bacteria</taxon>
        <taxon>Bacillati</taxon>
        <taxon>Bacillota</taxon>
        <taxon>Bacilli</taxon>
        <taxon>Bacillales</taxon>
        <taxon>Bacillaceae</taxon>
        <taxon>Thalassobacillus</taxon>
    </lineage>
</organism>
<dbReference type="AlphaFoldDB" id="A0A1H4H677"/>